<keyword evidence="4 10" id="KW-0812">Transmembrane</keyword>
<accession>A0A2I4PH23</accession>
<evidence type="ECO:0000256" key="3">
    <source>
        <dbReference type="ARBA" id="ARBA00022606"/>
    </source>
</evidence>
<feature type="transmembrane region" description="Helical" evidence="10">
    <location>
        <begin position="163"/>
        <end position="184"/>
    </location>
</feature>
<organism evidence="11">
    <name type="scientific">Adelphocoris lineolatus</name>
    <name type="common">Alfalfa plant bug</name>
    <dbReference type="NCBI Taxonomy" id="236346"/>
    <lineage>
        <taxon>Eukaryota</taxon>
        <taxon>Metazoa</taxon>
        <taxon>Ecdysozoa</taxon>
        <taxon>Arthropoda</taxon>
        <taxon>Hexapoda</taxon>
        <taxon>Insecta</taxon>
        <taxon>Pterygota</taxon>
        <taxon>Neoptera</taxon>
        <taxon>Paraneoptera</taxon>
        <taxon>Hemiptera</taxon>
        <taxon>Heteroptera</taxon>
        <taxon>Panheteroptera</taxon>
        <taxon>Cimicomorpha</taxon>
        <taxon>Miridae</taxon>
        <taxon>Mirini</taxon>
        <taxon>Adelphocoris</taxon>
    </lineage>
</organism>
<evidence type="ECO:0000256" key="9">
    <source>
        <dbReference type="ARBA" id="ARBA00023224"/>
    </source>
</evidence>
<keyword evidence="7 10" id="KW-0472">Membrane</keyword>
<keyword evidence="8 11" id="KW-0675">Receptor</keyword>
<dbReference type="GO" id="GO:0005886">
    <property type="term" value="C:plasma membrane"/>
    <property type="evidence" value="ECO:0007669"/>
    <property type="project" value="UniProtKB-SubCell"/>
</dbReference>
<evidence type="ECO:0000256" key="8">
    <source>
        <dbReference type="ARBA" id="ARBA00023170"/>
    </source>
</evidence>
<feature type="transmembrane region" description="Helical" evidence="10">
    <location>
        <begin position="60"/>
        <end position="85"/>
    </location>
</feature>
<comment type="subcellular location">
    <subcellularLocation>
        <location evidence="1">Cell membrane</location>
        <topology evidence="1">Multi-pass membrane protein</topology>
    </subcellularLocation>
</comment>
<feature type="transmembrane region" description="Helical" evidence="10">
    <location>
        <begin position="196"/>
        <end position="219"/>
    </location>
</feature>
<proteinExistence type="evidence at transcript level"/>
<dbReference type="Pfam" id="PF02949">
    <property type="entry name" value="7tm_6"/>
    <property type="match status" value="1"/>
</dbReference>
<dbReference type="GO" id="GO:0004984">
    <property type="term" value="F:olfactory receptor activity"/>
    <property type="evidence" value="ECO:0007669"/>
    <property type="project" value="InterPro"/>
</dbReference>
<evidence type="ECO:0000256" key="1">
    <source>
        <dbReference type="ARBA" id="ARBA00004651"/>
    </source>
</evidence>
<sequence>MYFLAIPAFIGLGTGIIMILPYATKWINGMDEPYIVGMVNENLPFPCWYPFPTHEGVTHWVVVLLQCGAAGSLAFIALTLLLMLLENSQRIKYEYRVLGYSLEIILKRSMKLYLQMNPWKKSASVNVQEPEFQRMIELCLIDSVIHHHKILEYVSLFGQQVSLLGFLTYSVGTGVIALSLFNIIDAINSEDISSIILFSIFIISEVLVQFAFCVLGEAITSESVALRNKLYCSKWHYFDRRNRKIVLNFHTAMTEPVVITAMGLINVSLETFATIMNSSYSFFNIVNST</sequence>
<dbReference type="GO" id="GO:0007165">
    <property type="term" value="P:signal transduction"/>
    <property type="evidence" value="ECO:0007669"/>
    <property type="project" value="UniProtKB-KW"/>
</dbReference>
<dbReference type="EMBL" id="KU523623">
    <property type="protein sequence ID" value="APZ81445.1"/>
    <property type="molecule type" value="mRNA"/>
</dbReference>
<dbReference type="PANTHER" id="PTHR21137:SF35">
    <property type="entry name" value="ODORANT RECEPTOR 19A-RELATED"/>
    <property type="match status" value="1"/>
</dbReference>
<keyword evidence="5" id="KW-0552">Olfaction</keyword>
<feature type="transmembrane region" description="Helical" evidence="10">
    <location>
        <begin position="5"/>
        <end position="24"/>
    </location>
</feature>
<keyword evidence="3" id="KW-0716">Sensory transduction</keyword>
<name>A0A2I4PH23_ADELI</name>
<dbReference type="InterPro" id="IPR004117">
    <property type="entry name" value="7tm6_olfct_rcpt"/>
</dbReference>
<protein>
    <submittedName>
        <fullName evidence="11">Olfactory receptor 23</fullName>
    </submittedName>
</protein>
<keyword evidence="9" id="KW-0807">Transducer</keyword>
<evidence type="ECO:0000256" key="5">
    <source>
        <dbReference type="ARBA" id="ARBA00022725"/>
    </source>
</evidence>
<evidence type="ECO:0000256" key="2">
    <source>
        <dbReference type="ARBA" id="ARBA00022475"/>
    </source>
</evidence>
<reference evidence="11" key="1">
    <citation type="submission" date="2016-01" db="EMBL/GenBank/DDBJ databases">
        <title>Candidate chemosensory genes identified in Adelphocoris lineolatus (Goeze) (Hemiptera: Miridae) by antennal transcriptome analysis.</title>
        <authorList>
            <person name="Xiao Y."/>
        </authorList>
    </citation>
    <scope>NUCLEOTIDE SEQUENCE</scope>
</reference>
<evidence type="ECO:0000256" key="7">
    <source>
        <dbReference type="ARBA" id="ARBA00023136"/>
    </source>
</evidence>
<dbReference type="AlphaFoldDB" id="A0A2I4PH23"/>
<dbReference type="PANTHER" id="PTHR21137">
    <property type="entry name" value="ODORANT RECEPTOR"/>
    <property type="match status" value="1"/>
</dbReference>
<evidence type="ECO:0000313" key="11">
    <source>
        <dbReference type="EMBL" id="APZ81445.1"/>
    </source>
</evidence>
<keyword evidence="6 10" id="KW-1133">Transmembrane helix</keyword>
<evidence type="ECO:0000256" key="6">
    <source>
        <dbReference type="ARBA" id="ARBA00022989"/>
    </source>
</evidence>
<evidence type="ECO:0000256" key="4">
    <source>
        <dbReference type="ARBA" id="ARBA00022692"/>
    </source>
</evidence>
<evidence type="ECO:0000256" key="10">
    <source>
        <dbReference type="SAM" id="Phobius"/>
    </source>
</evidence>
<dbReference type="GO" id="GO:0005549">
    <property type="term" value="F:odorant binding"/>
    <property type="evidence" value="ECO:0007669"/>
    <property type="project" value="InterPro"/>
</dbReference>
<keyword evidence="2" id="KW-1003">Cell membrane</keyword>